<evidence type="ECO:0000256" key="2">
    <source>
        <dbReference type="ARBA" id="ARBA00023239"/>
    </source>
</evidence>
<dbReference type="PANTHER" id="PTHR11941:SF54">
    <property type="entry name" value="ENOYL-COA HYDRATASE, MITOCHONDRIAL"/>
    <property type="match status" value="1"/>
</dbReference>
<dbReference type="EMBL" id="BAAAME010000019">
    <property type="protein sequence ID" value="GAA1754406.1"/>
    <property type="molecule type" value="Genomic_DNA"/>
</dbReference>
<dbReference type="Proteomes" id="UP001501057">
    <property type="component" value="Unassembled WGS sequence"/>
</dbReference>
<evidence type="ECO:0000313" key="7">
    <source>
        <dbReference type="Proteomes" id="UP001501057"/>
    </source>
</evidence>
<dbReference type="RefSeq" id="WP_344204428.1">
    <property type="nucleotide sequence ID" value="NZ_BAAAME010000019.1"/>
</dbReference>
<dbReference type="SUPFAM" id="SSF52096">
    <property type="entry name" value="ClpP/crotonase"/>
    <property type="match status" value="1"/>
</dbReference>
<evidence type="ECO:0000256" key="4">
    <source>
        <dbReference type="ARBA" id="ARBA00023717"/>
    </source>
</evidence>
<dbReference type="InterPro" id="IPR018376">
    <property type="entry name" value="Enoyl-CoA_hyd/isom_CS"/>
</dbReference>
<comment type="caution">
    <text evidence="6">The sequence shown here is derived from an EMBL/GenBank/DDBJ whole genome shotgun (WGS) entry which is preliminary data.</text>
</comment>
<organism evidence="6 7">
    <name type="scientific">Aeromicrobium alkaliterrae</name>
    <dbReference type="NCBI Taxonomy" id="302168"/>
    <lineage>
        <taxon>Bacteria</taxon>
        <taxon>Bacillati</taxon>
        <taxon>Actinomycetota</taxon>
        <taxon>Actinomycetes</taxon>
        <taxon>Propionibacteriales</taxon>
        <taxon>Nocardioidaceae</taxon>
        <taxon>Aeromicrobium</taxon>
    </lineage>
</organism>
<keyword evidence="7" id="KW-1185">Reference proteome</keyword>
<evidence type="ECO:0000256" key="3">
    <source>
        <dbReference type="ARBA" id="ARBA00023709"/>
    </source>
</evidence>
<reference evidence="6 7" key="1">
    <citation type="journal article" date="2019" name="Int. J. Syst. Evol. Microbiol.">
        <title>The Global Catalogue of Microorganisms (GCM) 10K type strain sequencing project: providing services to taxonomists for standard genome sequencing and annotation.</title>
        <authorList>
            <consortium name="The Broad Institute Genomics Platform"/>
            <consortium name="The Broad Institute Genome Sequencing Center for Infectious Disease"/>
            <person name="Wu L."/>
            <person name="Ma J."/>
        </authorList>
    </citation>
    <scope>NUCLEOTIDE SEQUENCE [LARGE SCALE GENOMIC DNA]</scope>
    <source>
        <strain evidence="6 7">JCM 13518</strain>
    </source>
</reference>
<comment type="catalytic activity">
    <reaction evidence="4">
        <text>a 4-saturated-(3S)-3-hydroxyacyl-CoA = a (3E)-enoyl-CoA + H2O</text>
        <dbReference type="Rhea" id="RHEA:20724"/>
        <dbReference type="ChEBI" id="CHEBI:15377"/>
        <dbReference type="ChEBI" id="CHEBI:58521"/>
        <dbReference type="ChEBI" id="CHEBI:137480"/>
        <dbReference type="EC" id="4.2.1.17"/>
    </reaction>
</comment>
<comment type="similarity">
    <text evidence="1 5">Belongs to the enoyl-CoA hydratase/isomerase family.</text>
</comment>
<dbReference type="NCBIfam" id="NF006699">
    <property type="entry name" value="PRK09245.1"/>
    <property type="match status" value="1"/>
</dbReference>
<evidence type="ECO:0000256" key="1">
    <source>
        <dbReference type="ARBA" id="ARBA00005254"/>
    </source>
</evidence>
<protein>
    <submittedName>
        <fullName evidence="6">Crotonase/enoyl-CoA hydratase family protein</fullName>
    </submittedName>
</protein>
<proteinExistence type="inferred from homology"/>
<evidence type="ECO:0000256" key="5">
    <source>
        <dbReference type="RuleBase" id="RU003707"/>
    </source>
</evidence>
<dbReference type="Gene3D" id="1.10.12.10">
    <property type="entry name" value="Lyase 2-enoyl-coa Hydratase, Chain A, domain 2"/>
    <property type="match status" value="1"/>
</dbReference>
<accession>A0ABN2KFB9</accession>
<dbReference type="InterPro" id="IPR014748">
    <property type="entry name" value="Enoyl-CoA_hydra_C"/>
</dbReference>
<comment type="catalytic activity">
    <reaction evidence="3">
        <text>a (3S)-3-hydroxyacyl-CoA = a (2E)-enoyl-CoA + H2O</text>
        <dbReference type="Rhea" id="RHEA:16105"/>
        <dbReference type="ChEBI" id="CHEBI:15377"/>
        <dbReference type="ChEBI" id="CHEBI:57318"/>
        <dbReference type="ChEBI" id="CHEBI:58856"/>
        <dbReference type="EC" id="4.2.1.17"/>
    </reaction>
</comment>
<dbReference type="InterPro" id="IPR001753">
    <property type="entry name" value="Enoyl-CoA_hydra/iso"/>
</dbReference>
<evidence type="ECO:0000313" key="6">
    <source>
        <dbReference type="EMBL" id="GAA1754406.1"/>
    </source>
</evidence>
<dbReference type="CDD" id="cd06558">
    <property type="entry name" value="crotonase-like"/>
    <property type="match status" value="1"/>
</dbReference>
<keyword evidence="2" id="KW-0456">Lyase</keyword>
<sequence>MNSPLHVERDDHVETWTMNVAQQRNALSGTGLMEALTANVERVNVESTVRAVVLTGAGSTFSAGGNLKDMIEGKPPFGGTPHQSMGAYRHGIQRLAQAVHGCEIPVIAAVNGHAIGAGCDLALMCDIRLASQTATFAESFVKLGIIPGDGGAWLLPRAVGWARAAEMALTGDSVDADTAHEWGLVSKVVEPSSLLTEALDLARRIASNPPHAVRMAKRLLRSADSGTLSSILELSAAFQAIAHTTRDHHEALTALTERRSPRYGGE</sequence>
<dbReference type="PANTHER" id="PTHR11941">
    <property type="entry name" value="ENOYL-COA HYDRATASE-RELATED"/>
    <property type="match status" value="1"/>
</dbReference>
<name>A0ABN2KFB9_9ACTN</name>
<gene>
    <name evidence="6" type="ORF">GCM10009710_37130</name>
</gene>
<dbReference type="InterPro" id="IPR029045">
    <property type="entry name" value="ClpP/crotonase-like_dom_sf"/>
</dbReference>
<dbReference type="PROSITE" id="PS00166">
    <property type="entry name" value="ENOYL_COA_HYDRATASE"/>
    <property type="match status" value="1"/>
</dbReference>
<dbReference type="Pfam" id="PF00378">
    <property type="entry name" value="ECH_1"/>
    <property type="match status" value="1"/>
</dbReference>
<dbReference type="Gene3D" id="3.90.226.10">
    <property type="entry name" value="2-enoyl-CoA Hydratase, Chain A, domain 1"/>
    <property type="match status" value="1"/>
</dbReference>